<feature type="compositionally biased region" description="Polar residues" evidence="1">
    <location>
        <begin position="218"/>
        <end position="236"/>
    </location>
</feature>
<feature type="region of interest" description="Disordered" evidence="1">
    <location>
        <begin position="1"/>
        <end position="70"/>
    </location>
</feature>
<evidence type="ECO:0000313" key="3">
    <source>
        <dbReference type="Proteomes" id="UP000689129"/>
    </source>
</evidence>
<organism evidence="2 3">
    <name type="scientific">Verticillium longisporum</name>
    <name type="common">Verticillium dahliae var. longisporum</name>
    <dbReference type="NCBI Taxonomy" id="100787"/>
    <lineage>
        <taxon>Eukaryota</taxon>
        <taxon>Fungi</taxon>
        <taxon>Dikarya</taxon>
        <taxon>Ascomycota</taxon>
        <taxon>Pezizomycotina</taxon>
        <taxon>Sordariomycetes</taxon>
        <taxon>Hypocreomycetidae</taxon>
        <taxon>Glomerellales</taxon>
        <taxon>Plectosphaerellaceae</taxon>
        <taxon>Verticillium</taxon>
    </lineage>
</organism>
<sequence>MSHAEVLAHAKRKRLESATSRANYKPKPLQLDKPQFRSKPPPLLTRHRDPDGSVSYTSTLRPAPSSQLRGRRRIPVVFVTSQGVPFLRTKKPQPVRLECALRRQGQRRQARVTQAIELREVDTPAAKDEDNWERLVEGLQREEGRGREREGDGETFAAAVRTGWQALGRSLQNERLDWIAKTEAYVKIVEDERRMARLEAGLVEGPDGRWVRELPAAATTTPKRTSVPPSGQTNAASGKEKTKPLIVQW</sequence>
<gene>
    <name evidence="2" type="ORF">HYQ45_010761</name>
</gene>
<dbReference type="OrthoDB" id="3925971at2759"/>
<comment type="caution">
    <text evidence="2">The sequence shown here is derived from an EMBL/GenBank/DDBJ whole genome shotgun (WGS) entry which is preliminary data.</text>
</comment>
<accession>A0A8I2ZHB4</accession>
<dbReference type="EMBL" id="JAEMWZ010000229">
    <property type="protein sequence ID" value="KAG7130381.1"/>
    <property type="molecule type" value="Genomic_DNA"/>
</dbReference>
<evidence type="ECO:0000313" key="2">
    <source>
        <dbReference type="EMBL" id="KAG7130381.1"/>
    </source>
</evidence>
<protein>
    <submittedName>
        <fullName evidence="2">Uncharacterized protein</fullName>
    </submittedName>
</protein>
<feature type="region of interest" description="Disordered" evidence="1">
    <location>
        <begin position="208"/>
        <end position="249"/>
    </location>
</feature>
<dbReference type="AlphaFoldDB" id="A0A8I2ZHB4"/>
<proteinExistence type="predicted"/>
<name>A0A8I2ZHB4_VERLO</name>
<feature type="compositionally biased region" description="Polar residues" evidence="1">
    <location>
        <begin position="54"/>
        <end position="68"/>
    </location>
</feature>
<dbReference type="Proteomes" id="UP000689129">
    <property type="component" value="Unassembled WGS sequence"/>
</dbReference>
<evidence type="ECO:0000256" key="1">
    <source>
        <dbReference type="SAM" id="MobiDB-lite"/>
    </source>
</evidence>
<reference evidence="2" key="1">
    <citation type="journal article" date="2021" name="Mol. Plant Pathol.">
        <title>A 20-kb lineage-specific genomic region tames virulence in pathogenic amphidiploid Verticillium longisporum.</title>
        <authorList>
            <person name="Harting R."/>
            <person name="Starke J."/>
            <person name="Kusch H."/>
            <person name="Poggeler S."/>
            <person name="Maurus I."/>
            <person name="Schluter R."/>
            <person name="Landesfeind M."/>
            <person name="Bulla I."/>
            <person name="Nowrousian M."/>
            <person name="de Jonge R."/>
            <person name="Stahlhut G."/>
            <person name="Hoff K.J."/>
            <person name="Asshauer K.P."/>
            <person name="Thurmer A."/>
            <person name="Stanke M."/>
            <person name="Daniel R."/>
            <person name="Morgenstern B."/>
            <person name="Thomma B.P.H.J."/>
            <person name="Kronstad J.W."/>
            <person name="Braus-Stromeyer S.A."/>
            <person name="Braus G.H."/>
        </authorList>
    </citation>
    <scope>NUCLEOTIDE SEQUENCE</scope>
    <source>
        <strain evidence="2">Vl32</strain>
    </source>
</reference>